<comment type="similarity">
    <text evidence="1">Belongs to the PhzF family.</text>
</comment>
<dbReference type="PIRSF" id="PIRSF016184">
    <property type="entry name" value="PhzC_PhzF"/>
    <property type="match status" value="1"/>
</dbReference>
<evidence type="ECO:0000256" key="2">
    <source>
        <dbReference type="ARBA" id="ARBA00023235"/>
    </source>
</evidence>
<dbReference type="PANTHER" id="PTHR13774">
    <property type="entry name" value="PHENAZINE BIOSYNTHESIS PROTEIN"/>
    <property type="match status" value="1"/>
</dbReference>
<dbReference type="Gene3D" id="3.10.310.10">
    <property type="entry name" value="Diaminopimelate Epimerase, Chain A, domain 1"/>
    <property type="match status" value="2"/>
</dbReference>
<dbReference type="Pfam" id="PF02567">
    <property type="entry name" value="PhzC-PhzF"/>
    <property type="match status" value="1"/>
</dbReference>
<sequence length="267" mass="29365">MELEIYVVDAFTDKQFKGNSAAVVPLTDWLDDGLMQHIAAENNLSETAFIKFFSHNRYEIRWFSPLTEIDFCGHATLAASFVLFDHLGCEGELQFMTTHAGSLSVTQLADGRIQMSFPNRAPAPLNKVPEALIAGLSITPRAVLKSGQAYFAIMSSVDEVERLQYQSDILKTLAPLDVVVTAQVDVAESEYDFVSRYFWPANGGDEDPVTGSIHAGLVPYWGAILEKQTLVARQASARGGVLYCQLEGQRVLVSGYGVLYLLGTIYV</sequence>
<name>A0ABN4YLP2_9GAMM</name>
<protein>
    <submittedName>
        <fullName evidence="3">Phenazine biosynthesis protein PhzF</fullName>
    </submittedName>
</protein>
<keyword evidence="2" id="KW-0413">Isomerase</keyword>
<dbReference type="InterPro" id="IPR003719">
    <property type="entry name" value="Phenazine_PhzF-like"/>
</dbReference>
<dbReference type="Proteomes" id="UP000191820">
    <property type="component" value="Chromosome"/>
</dbReference>
<dbReference type="SUPFAM" id="SSF54506">
    <property type="entry name" value="Diaminopimelate epimerase-like"/>
    <property type="match status" value="1"/>
</dbReference>
<organism evidence="3 4">
    <name type="scientific">Shewanella japonica</name>
    <dbReference type="NCBI Taxonomy" id="93973"/>
    <lineage>
        <taxon>Bacteria</taxon>
        <taxon>Pseudomonadati</taxon>
        <taxon>Pseudomonadota</taxon>
        <taxon>Gammaproteobacteria</taxon>
        <taxon>Alteromonadales</taxon>
        <taxon>Shewanellaceae</taxon>
        <taxon>Shewanella</taxon>
    </lineage>
</organism>
<reference evidence="3 4" key="1">
    <citation type="submission" date="2017-03" db="EMBL/GenBank/DDBJ databases">
        <title>Genome sequencing of Shewanella japonica KCTC 22435.</title>
        <authorList>
            <person name="Kim K.M."/>
        </authorList>
    </citation>
    <scope>NUCLEOTIDE SEQUENCE [LARGE SCALE GENOMIC DNA]</scope>
    <source>
        <strain evidence="3 4">KCTC 22435</strain>
    </source>
</reference>
<dbReference type="EMBL" id="CP020472">
    <property type="protein sequence ID" value="ARD24369.1"/>
    <property type="molecule type" value="Genomic_DNA"/>
</dbReference>
<proteinExistence type="inferred from homology"/>
<evidence type="ECO:0000313" key="3">
    <source>
        <dbReference type="EMBL" id="ARD24369.1"/>
    </source>
</evidence>
<dbReference type="NCBIfam" id="TIGR00654">
    <property type="entry name" value="PhzF_family"/>
    <property type="match status" value="1"/>
</dbReference>
<accession>A0ABN4YLP2</accession>
<evidence type="ECO:0000313" key="4">
    <source>
        <dbReference type="Proteomes" id="UP000191820"/>
    </source>
</evidence>
<gene>
    <name evidence="3" type="ORF">SJ2017_4142</name>
</gene>
<evidence type="ECO:0000256" key="1">
    <source>
        <dbReference type="ARBA" id="ARBA00008270"/>
    </source>
</evidence>
<keyword evidence="4" id="KW-1185">Reference proteome</keyword>
<dbReference type="RefSeq" id="WP_080917264.1">
    <property type="nucleotide sequence ID" value="NZ_CP020472.1"/>
</dbReference>
<dbReference type="PANTHER" id="PTHR13774:SF17">
    <property type="entry name" value="PHENAZINE BIOSYNTHESIS-LIKE DOMAIN-CONTAINING PROTEIN"/>
    <property type="match status" value="1"/>
</dbReference>